<sequence>MDLCKIFLVRKYKLTDMNNDTIKLSEQDYRELYEGVFSKGLKTEGEAMAEYGKNEIDLLYRFIGFTYQMLSIVGIFAGFGFTAIDRVKNLYIFLTGEAMLVSSILVGLWWLKRFYESNLSAIQKSSNTVSELYKDRDKVYLEISKDYMNSQTLKKSNMLAISEKNNKILEFIGRKKEQKDEIPPHRVILILSVVGILLLLSSFLICPLK</sequence>
<keyword evidence="1" id="KW-1133">Transmembrane helix</keyword>
<feature type="transmembrane region" description="Helical" evidence="1">
    <location>
        <begin position="187"/>
        <end position="205"/>
    </location>
</feature>
<protein>
    <recommendedName>
        <fullName evidence="4">SMODS and SLOG-associating 2TM effector domain-containing protein</fullName>
    </recommendedName>
</protein>
<accession>A0A0G0T6V8</accession>
<organism evidence="2 3">
    <name type="scientific">Candidatus Daviesbacteria bacterium GW2011_GWC2_40_12</name>
    <dbReference type="NCBI Taxonomy" id="1618431"/>
    <lineage>
        <taxon>Bacteria</taxon>
        <taxon>Candidatus Daviesiibacteriota</taxon>
    </lineage>
</organism>
<dbReference type="EMBL" id="LBYB01000001">
    <property type="protein sequence ID" value="KKR42845.1"/>
    <property type="molecule type" value="Genomic_DNA"/>
</dbReference>
<keyword evidence="1" id="KW-0472">Membrane</keyword>
<name>A0A0G0T6V8_9BACT</name>
<keyword evidence="1" id="KW-0812">Transmembrane</keyword>
<comment type="caution">
    <text evidence="2">The sequence shown here is derived from an EMBL/GenBank/DDBJ whole genome shotgun (WGS) entry which is preliminary data.</text>
</comment>
<evidence type="ECO:0000313" key="2">
    <source>
        <dbReference type="EMBL" id="KKR42845.1"/>
    </source>
</evidence>
<dbReference type="AlphaFoldDB" id="A0A0G0T6V8"/>
<evidence type="ECO:0000313" key="3">
    <source>
        <dbReference type="Proteomes" id="UP000034881"/>
    </source>
</evidence>
<feature type="transmembrane region" description="Helical" evidence="1">
    <location>
        <begin position="90"/>
        <end position="111"/>
    </location>
</feature>
<gene>
    <name evidence="2" type="ORF">UT77_C0001G0296</name>
</gene>
<proteinExistence type="predicted"/>
<feature type="transmembrane region" description="Helical" evidence="1">
    <location>
        <begin position="58"/>
        <end position="84"/>
    </location>
</feature>
<dbReference type="Proteomes" id="UP000034881">
    <property type="component" value="Unassembled WGS sequence"/>
</dbReference>
<reference evidence="2 3" key="1">
    <citation type="journal article" date="2015" name="Nature">
        <title>rRNA introns, odd ribosomes, and small enigmatic genomes across a large radiation of phyla.</title>
        <authorList>
            <person name="Brown C.T."/>
            <person name="Hug L.A."/>
            <person name="Thomas B.C."/>
            <person name="Sharon I."/>
            <person name="Castelle C.J."/>
            <person name="Singh A."/>
            <person name="Wilkins M.J."/>
            <person name="Williams K.H."/>
            <person name="Banfield J.F."/>
        </authorList>
    </citation>
    <scope>NUCLEOTIDE SEQUENCE [LARGE SCALE GENOMIC DNA]</scope>
</reference>
<evidence type="ECO:0000256" key="1">
    <source>
        <dbReference type="SAM" id="Phobius"/>
    </source>
</evidence>
<evidence type="ECO:0008006" key="4">
    <source>
        <dbReference type="Google" id="ProtNLM"/>
    </source>
</evidence>